<evidence type="ECO:0000259" key="5">
    <source>
        <dbReference type="Pfam" id="PF00263"/>
    </source>
</evidence>
<reference evidence="7" key="1">
    <citation type="journal article" date="2014" name="Front. Microbiol.">
        <title>High frequency of phylogenetically diverse reductive dehalogenase-homologous genes in deep subseafloor sedimentary metagenomes.</title>
        <authorList>
            <person name="Kawai M."/>
            <person name="Futagami T."/>
            <person name="Toyoda A."/>
            <person name="Takaki Y."/>
            <person name="Nishi S."/>
            <person name="Hori S."/>
            <person name="Arai W."/>
            <person name="Tsubouchi T."/>
            <person name="Morono Y."/>
            <person name="Uchiyama I."/>
            <person name="Ito T."/>
            <person name="Fujiyama A."/>
            <person name="Inagaki F."/>
            <person name="Takami H."/>
        </authorList>
    </citation>
    <scope>NUCLEOTIDE SEQUENCE</scope>
    <source>
        <strain evidence="7">Expedition CK06-06</strain>
    </source>
</reference>
<evidence type="ECO:0000256" key="2">
    <source>
        <dbReference type="ARBA" id="ARBA00022729"/>
    </source>
</evidence>
<keyword evidence="2" id="KW-0732">Signal</keyword>
<protein>
    <submittedName>
        <fullName evidence="7">Uncharacterized protein</fullName>
    </submittedName>
</protein>
<feature type="non-terminal residue" evidence="7">
    <location>
        <position position="1"/>
    </location>
</feature>
<keyword evidence="3" id="KW-0472">Membrane</keyword>
<evidence type="ECO:0000313" key="7">
    <source>
        <dbReference type="EMBL" id="GAG24942.1"/>
    </source>
</evidence>
<evidence type="ECO:0000256" key="4">
    <source>
        <dbReference type="SAM" id="MobiDB-lite"/>
    </source>
</evidence>
<dbReference type="Pfam" id="PF03958">
    <property type="entry name" value="Secretin_N"/>
    <property type="match status" value="1"/>
</dbReference>
<evidence type="ECO:0000256" key="1">
    <source>
        <dbReference type="ARBA" id="ARBA00004370"/>
    </source>
</evidence>
<sequence length="255" mass="26657">GAAEEDSREDSVAAQRPLTTRTRDAVVTADPNTNTIIVVAPPPVQKLYEALIAMLDKRRPQVLIEVTLVTIDTSGGRSVGVEISRRHDTSDEKYELTFSAFGLSEIDQGTGILTLTPGIGFNGVMVSADTLNLVIKALATSGDATVLSAPKVLVNDNTTATLSSVVEAPFASINASDTVSTTSFGGYASAGTTISVTPHISQDDYLQLEYSITLNSFSGSGGGNLPPPRQTNALNSQITIPDGYAIVVGGLTRQD</sequence>
<dbReference type="Pfam" id="PF00263">
    <property type="entry name" value="Secretin"/>
    <property type="match status" value="1"/>
</dbReference>
<comment type="subcellular location">
    <subcellularLocation>
        <location evidence="1">Membrane</location>
    </subcellularLocation>
</comment>
<gene>
    <name evidence="7" type="ORF">S01H1_59105</name>
</gene>
<comment type="caution">
    <text evidence="7">The sequence shown here is derived from an EMBL/GenBank/DDBJ whole genome shotgun (WGS) entry which is preliminary data.</text>
</comment>
<evidence type="ECO:0000256" key="3">
    <source>
        <dbReference type="ARBA" id="ARBA00023136"/>
    </source>
</evidence>
<organism evidence="7">
    <name type="scientific">marine sediment metagenome</name>
    <dbReference type="NCBI Taxonomy" id="412755"/>
    <lineage>
        <taxon>unclassified sequences</taxon>
        <taxon>metagenomes</taxon>
        <taxon>ecological metagenomes</taxon>
    </lineage>
</organism>
<dbReference type="GO" id="GO:0016020">
    <property type="term" value="C:membrane"/>
    <property type="evidence" value="ECO:0007669"/>
    <property type="project" value="UniProtKB-SubCell"/>
</dbReference>
<dbReference type="Gene3D" id="3.30.1370.120">
    <property type="match status" value="1"/>
</dbReference>
<dbReference type="EMBL" id="BARS01038642">
    <property type="protein sequence ID" value="GAG24942.1"/>
    <property type="molecule type" value="Genomic_DNA"/>
</dbReference>
<feature type="domain" description="Type II/III secretion system secretin-like" evidence="5">
    <location>
        <begin position="137"/>
        <end position="254"/>
    </location>
</feature>
<dbReference type="InterPro" id="IPR004846">
    <property type="entry name" value="T2SS/T3SS_dom"/>
</dbReference>
<dbReference type="InterPro" id="IPR005644">
    <property type="entry name" value="NolW-like"/>
</dbReference>
<name>X0WP05_9ZZZZ</name>
<dbReference type="GO" id="GO:0009306">
    <property type="term" value="P:protein secretion"/>
    <property type="evidence" value="ECO:0007669"/>
    <property type="project" value="InterPro"/>
</dbReference>
<evidence type="ECO:0000259" key="6">
    <source>
        <dbReference type="Pfam" id="PF03958"/>
    </source>
</evidence>
<dbReference type="AlphaFoldDB" id="X0WP05"/>
<dbReference type="InterPro" id="IPR038591">
    <property type="entry name" value="NolW-like_sf"/>
</dbReference>
<feature type="domain" description="NolW-like" evidence="6">
    <location>
        <begin position="24"/>
        <end position="61"/>
    </location>
</feature>
<dbReference type="GO" id="GO:0015627">
    <property type="term" value="C:type II protein secretion system complex"/>
    <property type="evidence" value="ECO:0007669"/>
    <property type="project" value="TreeGrafter"/>
</dbReference>
<dbReference type="PANTHER" id="PTHR30332:SF24">
    <property type="entry name" value="SECRETIN GSPD-RELATED"/>
    <property type="match status" value="1"/>
</dbReference>
<dbReference type="PANTHER" id="PTHR30332">
    <property type="entry name" value="PROBABLE GENERAL SECRETION PATHWAY PROTEIN D"/>
    <property type="match status" value="1"/>
</dbReference>
<dbReference type="PRINTS" id="PR00811">
    <property type="entry name" value="BCTERIALGSPD"/>
</dbReference>
<accession>X0WP05</accession>
<dbReference type="InterPro" id="IPR001775">
    <property type="entry name" value="GspD/PilQ"/>
</dbReference>
<feature type="region of interest" description="Disordered" evidence="4">
    <location>
        <begin position="1"/>
        <end position="23"/>
    </location>
</feature>
<feature type="non-terminal residue" evidence="7">
    <location>
        <position position="255"/>
    </location>
</feature>
<proteinExistence type="predicted"/>
<dbReference type="InterPro" id="IPR050810">
    <property type="entry name" value="Bact_Secretion_Sys_Channel"/>
</dbReference>